<evidence type="ECO:0000256" key="2">
    <source>
        <dbReference type="ARBA" id="ARBA00022475"/>
    </source>
</evidence>
<dbReference type="InterPro" id="IPR018383">
    <property type="entry name" value="UPF0324_pro"/>
</dbReference>
<keyword evidence="3 6" id="KW-0812">Transmembrane</keyword>
<feature type="transmembrane region" description="Helical" evidence="6">
    <location>
        <begin position="72"/>
        <end position="94"/>
    </location>
</feature>
<dbReference type="GO" id="GO:0005886">
    <property type="term" value="C:plasma membrane"/>
    <property type="evidence" value="ECO:0007669"/>
    <property type="project" value="UniProtKB-SubCell"/>
</dbReference>
<reference evidence="7" key="1">
    <citation type="submission" date="2018-05" db="EMBL/GenBank/DDBJ databases">
        <authorList>
            <person name="Lanie J.A."/>
            <person name="Ng W.-L."/>
            <person name="Kazmierczak K.M."/>
            <person name="Andrzejewski T.M."/>
            <person name="Davidsen T.M."/>
            <person name="Wayne K.J."/>
            <person name="Tettelin H."/>
            <person name="Glass J.I."/>
            <person name="Rusch D."/>
            <person name="Podicherti R."/>
            <person name="Tsui H.-C.T."/>
            <person name="Winkler M.E."/>
        </authorList>
    </citation>
    <scope>NUCLEOTIDE SEQUENCE</scope>
</reference>
<gene>
    <name evidence="7" type="ORF">METZ01_LOCUS140793</name>
</gene>
<protein>
    <recommendedName>
        <fullName evidence="8">Sulfate exporter family transporter</fullName>
    </recommendedName>
</protein>
<dbReference type="AlphaFoldDB" id="A0A381ZFG3"/>
<accession>A0A381ZFG3</accession>
<dbReference type="EMBL" id="UINC01021101">
    <property type="protein sequence ID" value="SVA87939.1"/>
    <property type="molecule type" value="Genomic_DNA"/>
</dbReference>
<evidence type="ECO:0000256" key="5">
    <source>
        <dbReference type="ARBA" id="ARBA00023136"/>
    </source>
</evidence>
<organism evidence="7">
    <name type="scientific">marine metagenome</name>
    <dbReference type="NCBI Taxonomy" id="408172"/>
    <lineage>
        <taxon>unclassified sequences</taxon>
        <taxon>metagenomes</taxon>
        <taxon>ecological metagenomes</taxon>
    </lineage>
</organism>
<keyword evidence="4 6" id="KW-1133">Transmembrane helix</keyword>
<evidence type="ECO:0000256" key="1">
    <source>
        <dbReference type="ARBA" id="ARBA00004651"/>
    </source>
</evidence>
<keyword evidence="5 6" id="KW-0472">Membrane</keyword>
<evidence type="ECO:0000256" key="6">
    <source>
        <dbReference type="SAM" id="Phobius"/>
    </source>
</evidence>
<keyword evidence="2" id="KW-1003">Cell membrane</keyword>
<evidence type="ECO:0000256" key="3">
    <source>
        <dbReference type="ARBA" id="ARBA00022692"/>
    </source>
</evidence>
<proteinExistence type="predicted"/>
<comment type="subcellular location">
    <subcellularLocation>
        <location evidence="1">Cell membrane</location>
        <topology evidence="1">Multi-pass membrane protein</topology>
    </subcellularLocation>
</comment>
<feature type="transmembrane region" description="Helical" evidence="6">
    <location>
        <begin position="162"/>
        <end position="184"/>
    </location>
</feature>
<feature type="transmembrane region" description="Helical" evidence="6">
    <location>
        <begin position="222"/>
        <end position="241"/>
    </location>
</feature>
<evidence type="ECO:0000256" key="4">
    <source>
        <dbReference type="ARBA" id="ARBA00022989"/>
    </source>
</evidence>
<feature type="transmembrane region" description="Helical" evidence="6">
    <location>
        <begin position="6"/>
        <end position="28"/>
    </location>
</feature>
<dbReference type="PANTHER" id="PTHR30106:SF1">
    <property type="entry name" value="UPF0324 MEMBRANE PROTEIN FN0533"/>
    <property type="match status" value="1"/>
</dbReference>
<name>A0A381ZFG3_9ZZZZ</name>
<dbReference type="PANTHER" id="PTHR30106">
    <property type="entry name" value="INNER MEMBRANE PROTEIN YEIH-RELATED"/>
    <property type="match status" value="1"/>
</dbReference>
<sequence length="301" mass="33089">MLYLLIILLLAIALFIGNAAISLLLGILFSSLNKKDQILIPKKIGSKFLKIGIIFLGGSISYTSMANVSIDYFPLISLYVITVMILGFLLGSLLKVEKKHLLLLISGTAICGGTAMAALAPIIKSKKEELASSITIVFLLNLFAIIAFPFIGEAIGLSQRQFGIFAALTIHDTASVIGTASIFGNEALEIATIMKLGRTLWIIPLVLISSWYFNRREEGLDFPYFILLFALFVIAGSFFIFEDPWVLFFKNASKIFLSLGLFFIGTEISFNAIKEISLKPVSFAVLLWSLVIGVTSLLYFF</sequence>
<feature type="transmembrane region" description="Helical" evidence="6">
    <location>
        <begin position="130"/>
        <end position="150"/>
    </location>
</feature>
<evidence type="ECO:0000313" key="7">
    <source>
        <dbReference type="EMBL" id="SVA87939.1"/>
    </source>
</evidence>
<feature type="transmembrane region" description="Helical" evidence="6">
    <location>
        <begin position="280"/>
        <end position="300"/>
    </location>
</feature>
<feature type="transmembrane region" description="Helical" evidence="6">
    <location>
        <begin position="101"/>
        <end position="124"/>
    </location>
</feature>
<evidence type="ECO:0008006" key="8">
    <source>
        <dbReference type="Google" id="ProtNLM"/>
    </source>
</evidence>
<feature type="transmembrane region" description="Helical" evidence="6">
    <location>
        <begin position="48"/>
        <end position="66"/>
    </location>
</feature>
<feature type="transmembrane region" description="Helical" evidence="6">
    <location>
        <begin position="253"/>
        <end position="273"/>
    </location>
</feature>
<feature type="transmembrane region" description="Helical" evidence="6">
    <location>
        <begin position="196"/>
        <end position="213"/>
    </location>
</feature>
<dbReference type="Pfam" id="PF03601">
    <property type="entry name" value="Cons_hypoth698"/>
    <property type="match status" value="1"/>
</dbReference>